<sequence>MTIRQAVAIPILSVVLLCILITSCEKDSENAPVGEDWMDLDTQVYYIDTLTVNATTFKFDSIAVSGTDRLLIGAYTDPVFGFTKSKSYAQFTNSIYTLDSDAVFDSIALILNYDNYFYNDTIPVQKINVYEIIKDVEPDDDADSYYNTTRITVNTTPIASKSFIAKPKKDDSLHVTLNNIFGKTLFENLRDNKINNSDEFLKAYQGILIEPDNNNTAILGFLKSSFIRIYYTDKDELETEVSTFDMLFNTTNSFHNVSNTVEGTVFETLTSQEIYLPSSITNNTSFMQAGTGIATRIDIPNLESLYDISGTGIIIDAYLKISLKQNSSTKNLHTNDSLNVYIIDKKSNIVSALTDTQGNTVLGLIDQEDTEFNITTYSIPVKYFLNLKLTDINGDDLFLAIYPKDYNKSVNRYILNGEGASNNIKSKLELIYAIYDK</sequence>
<evidence type="ECO:0000313" key="1">
    <source>
        <dbReference type="EMBL" id="XBL14385.1"/>
    </source>
</evidence>
<dbReference type="PROSITE" id="PS51257">
    <property type="entry name" value="PROKAR_LIPOPROTEIN"/>
    <property type="match status" value="1"/>
</dbReference>
<name>A0AAU7EFQ0_9FLAO</name>
<dbReference type="EMBL" id="CP155618">
    <property type="protein sequence ID" value="XBL14385.1"/>
    <property type="molecule type" value="Genomic_DNA"/>
</dbReference>
<proteinExistence type="predicted"/>
<organism evidence="1 2">
    <name type="scientific">Mariniflexile litorale</name>
    <dbReference type="NCBI Taxonomy" id="3045158"/>
    <lineage>
        <taxon>Bacteria</taxon>
        <taxon>Pseudomonadati</taxon>
        <taxon>Bacteroidota</taxon>
        <taxon>Flavobacteriia</taxon>
        <taxon>Flavobacteriales</taxon>
        <taxon>Flavobacteriaceae</taxon>
        <taxon>Mariniflexile</taxon>
    </lineage>
</organism>
<keyword evidence="2" id="KW-1185">Reference proteome</keyword>
<dbReference type="Pfam" id="PF14092">
    <property type="entry name" value="DUF4270"/>
    <property type="match status" value="1"/>
</dbReference>
<dbReference type="Proteomes" id="UP001224325">
    <property type="component" value="Chromosome"/>
</dbReference>
<evidence type="ECO:0000313" key="2">
    <source>
        <dbReference type="Proteomes" id="UP001224325"/>
    </source>
</evidence>
<protein>
    <submittedName>
        <fullName evidence="1">DUF4270 family protein</fullName>
    </submittedName>
</protein>
<accession>A0AAU7EFQ0</accession>
<dbReference type="RefSeq" id="WP_308992148.1">
    <property type="nucleotide sequence ID" value="NZ_CP155618.1"/>
</dbReference>
<dbReference type="KEGG" id="mlil:QLS71_019010"/>
<dbReference type="InterPro" id="IPR025366">
    <property type="entry name" value="DUF4270"/>
</dbReference>
<gene>
    <name evidence="1" type="ORF">QLS71_019010</name>
</gene>
<reference evidence="1" key="1">
    <citation type="submission" date="2024-04" db="EMBL/GenBank/DDBJ databases">
        <title>Mariniflexile litorale, isolated from the shallow sediments of the Sea of Japan.</title>
        <authorList>
            <person name="Romanenko L."/>
            <person name="Isaeva M."/>
        </authorList>
    </citation>
    <scope>NUCLEOTIDE SEQUENCE [LARGE SCALE GENOMIC DNA]</scope>
    <source>
        <strain evidence="1">KMM 9835</strain>
    </source>
</reference>
<dbReference type="AlphaFoldDB" id="A0AAU7EFQ0"/>